<protein>
    <submittedName>
        <fullName evidence="2">Uncharacterized protein</fullName>
    </submittedName>
</protein>
<proteinExistence type="predicted"/>
<dbReference type="EMBL" id="MHUW01000001">
    <property type="protein sequence ID" value="OHA84363.1"/>
    <property type="molecule type" value="Genomic_DNA"/>
</dbReference>
<evidence type="ECO:0000313" key="3">
    <source>
        <dbReference type="Proteomes" id="UP000177987"/>
    </source>
</evidence>
<dbReference type="AlphaFoldDB" id="A0A1G2SH19"/>
<comment type="caution">
    <text evidence="2">The sequence shown here is derived from an EMBL/GenBank/DDBJ whole genome shotgun (WGS) entry which is preliminary data.</text>
</comment>
<reference evidence="2 3" key="1">
    <citation type="journal article" date="2016" name="Nat. Commun.">
        <title>Thousands of microbial genomes shed light on interconnected biogeochemical processes in an aquifer system.</title>
        <authorList>
            <person name="Anantharaman K."/>
            <person name="Brown C.T."/>
            <person name="Hug L.A."/>
            <person name="Sharon I."/>
            <person name="Castelle C.J."/>
            <person name="Probst A.J."/>
            <person name="Thomas B.C."/>
            <person name="Singh A."/>
            <person name="Wilkins M.J."/>
            <person name="Karaoz U."/>
            <person name="Brodie E.L."/>
            <person name="Williams K.H."/>
            <person name="Hubbard S.S."/>
            <person name="Banfield J.F."/>
        </authorList>
    </citation>
    <scope>NUCLEOTIDE SEQUENCE [LARGE SCALE GENOMIC DNA]</scope>
</reference>
<accession>A0A1G2SH19</accession>
<feature type="region of interest" description="Disordered" evidence="1">
    <location>
        <begin position="124"/>
        <end position="157"/>
    </location>
</feature>
<dbReference type="STRING" id="1802727.A2937_01330"/>
<sequence>MKTFFTHQLRAVLAAVTIGALLAVTYFSNQSFLKTPHAESAVVSNSNVSGWVWSLGTGTTPTGDNPSGPYSAVSGSNPGLGWVSFNSTSDASSQGYGVKVDTATKGASGIGNFSGNAWIGDMDPATAPSGSNTGWISFDRTETGNPPSDDPGSGSGRIAQVAWSTGKVTGWMRALSACDPSCATNQGAGANSGGWDGWIRLSDDGNPNGWAGNGVKITANKFSGYAWGGDVVGWVDFAPKIGGVSVGPVVGVPPCTAAIINGGGGTWGSCQALPSSTCVAPPATKFIAGGGIRVGACTTGGTTTGSCDVTVTCTVPVVVVPPPSGCNANPACDSGETPITCPSQCKVKFKQF</sequence>
<evidence type="ECO:0000256" key="1">
    <source>
        <dbReference type="SAM" id="MobiDB-lite"/>
    </source>
</evidence>
<name>A0A1G2SH19_9BACT</name>
<gene>
    <name evidence="2" type="ORF">A2937_01330</name>
</gene>
<organism evidence="2 3">
    <name type="scientific">Candidatus Yonathbacteria bacterium RIFCSPLOWO2_01_FULL_47_33b</name>
    <dbReference type="NCBI Taxonomy" id="1802727"/>
    <lineage>
        <taxon>Bacteria</taxon>
        <taxon>Candidatus Yonathiibacteriota</taxon>
    </lineage>
</organism>
<evidence type="ECO:0000313" key="2">
    <source>
        <dbReference type="EMBL" id="OHA84363.1"/>
    </source>
</evidence>
<dbReference type="Proteomes" id="UP000177987">
    <property type="component" value="Unassembled WGS sequence"/>
</dbReference>